<organism evidence="1 2">
    <name type="scientific">Dibothriocephalus latus</name>
    <name type="common">Fish tapeworm</name>
    <name type="synonym">Diphyllobothrium latum</name>
    <dbReference type="NCBI Taxonomy" id="60516"/>
    <lineage>
        <taxon>Eukaryota</taxon>
        <taxon>Metazoa</taxon>
        <taxon>Spiralia</taxon>
        <taxon>Lophotrochozoa</taxon>
        <taxon>Platyhelminthes</taxon>
        <taxon>Cestoda</taxon>
        <taxon>Eucestoda</taxon>
        <taxon>Diphyllobothriidea</taxon>
        <taxon>Diphyllobothriidae</taxon>
        <taxon>Dibothriocephalus</taxon>
    </lineage>
</organism>
<proteinExistence type="predicted"/>
<sequence>MAMGAALFLPHSDCCIFRLGTLASLDFDETKKSSSFSSLEDLQSLFEDTSEAYRLHILRDVRLRLPLSPVAEGKNLSEPNSQLITGGEGKTGRPSIKVFKPLFYSYDGSLASISLSTTRQIPTEVVIIRQTQVGILIVHFGSNVAPGNAIQFVEKFSLNLPILSDKADKQ</sequence>
<dbReference type="EMBL" id="UYRU01074968">
    <property type="protein sequence ID" value="VDN25255.1"/>
    <property type="molecule type" value="Genomic_DNA"/>
</dbReference>
<reference evidence="1 2" key="1">
    <citation type="submission" date="2018-11" db="EMBL/GenBank/DDBJ databases">
        <authorList>
            <consortium name="Pathogen Informatics"/>
        </authorList>
    </citation>
    <scope>NUCLEOTIDE SEQUENCE [LARGE SCALE GENOMIC DNA]</scope>
</reference>
<evidence type="ECO:0000313" key="2">
    <source>
        <dbReference type="Proteomes" id="UP000281553"/>
    </source>
</evidence>
<gene>
    <name evidence="1" type="ORF">DILT_LOCUS14591</name>
</gene>
<dbReference type="AlphaFoldDB" id="A0A3P7M776"/>
<dbReference type="Proteomes" id="UP000281553">
    <property type="component" value="Unassembled WGS sequence"/>
</dbReference>
<evidence type="ECO:0000313" key="1">
    <source>
        <dbReference type="EMBL" id="VDN25255.1"/>
    </source>
</evidence>
<dbReference type="OrthoDB" id="6245940at2759"/>
<accession>A0A3P7M776</accession>
<name>A0A3P7M776_DIBLA</name>
<protein>
    <submittedName>
        <fullName evidence="1">Uncharacterized protein</fullName>
    </submittedName>
</protein>
<keyword evidence="2" id="KW-1185">Reference proteome</keyword>